<keyword evidence="4" id="KW-1185">Reference proteome</keyword>
<dbReference type="Proteomes" id="UP001219901">
    <property type="component" value="Chromosome"/>
</dbReference>
<reference evidence="3" key="2">
    <citation type="journal article" date="2023" name="Nat. Commun.">
        <title>Cultivation of marine bacteria of the SAR202 clade.</title>
        <authorList>
            <person name="Lim Y."/>
            <person name="Seo J.H."/>
            <person name="Giovannoni S.J."/>
            <person name="Kang I."/>
            <person name="Cho J.C."/>
        </authorList>
    </citation>
    <scope>NUCLEOTIDE SEQUENCE</scope>
    <source>
        <strain evidence="3">JH1073</strain>
    </source>
</reference>
<evidence type="ECO:0000313" key="3">
    <source>
        <dbReference type="EMBL" id="WFG39925.1"/>
    </source>
</evidence>
<feature type="domain" description="SprT-like" evidence="1">
    <location>
        <begin position="57"/>
        <end position="202"/>
    </location>
</feature>
<dbReference type="Gene3D" id="3.30.2010.10">
    <property type="entry name" value="Metalloproteases ('zincins'), catalytic domain"/>
    <property type="match status" value="1"/>
</dbReference>
<name>A0AAJ5ZF98_9CHLR</name>
<dbReference type="InterPro" id="IPR006640">
    <property type="entry name" value="SprT-like_domain"/>
</dbReference>
<accession>A0AAJ5ZF98</accession>
<dbReference type="Pfam" id="PF10263">
    <property type="entry name" value="SprT-like"/>
    <property type="match status" value="1"/>
</dbReference>
<organism evidence="3 4">
    <name type="scientific">Candidatus Lucifugimonas marina</name>
    <dbReference type="NCBI Taxonomy" id="3038979"/>
    <lineage>
        <taxon>Bacteria</taxon>
        <taxon>Bacillati</taxon>
        <taxon>Chloroflexota</taxon>
        <taxon>Dehalococcoidia</taxon>
        <taxon>SAR202 cluster</taxon>
        <taxon>Candidatus Lucifugimonadales</taxon>
        <taxon>Candidatus Lucifugimonadaceae</taxon>
        <taxon>Candidatus Lucifugimonas</taxon>
    </lineage>
</organism>
<evidence type="ECO:0000259" key="1">
    <source>
        <dbReference type="SMART" id="SM00731"/>
    </source>
</evidence>
<evidence type="ECO:0000313" key="5">
    <source>
        <dbReference type="Proteomes" id="UP001321249"/>
    </source>
</evidence>
<gene>
    <name evidence="2" type="ORF">GKO46_11575</name>
    <name evidence="3" type="ORF">GKO48_09960</name>
</gene>
<protein>
    <submittedName>
        <fullName evidence="3">DUF45 domain-containing protein</fullName>
    </submittedName>
</protein>
<reference evidence="4" key="3">
    <citation type="submission" date="2023-06" db="EMBL/GenBank/DDBJ databases">
        <title>Pangenomics reveal diversification of enzyme families and niche specialization in globally abundant SAR202 bacteria.</title>
        <authorList>
            <person name="Saw J.H.W."/>
        </authorList>
    </citation>
    <scope>NUCLEOTIDE SEQUENCE [LARGE SCALE GENOMIC DNA]</scope>
    <source>
        <strain evidence="4">JH1073</strain>
    </source>
</reference>
<dbReference type="SMART" id="SM00731">
    <property type="entry name" value="SprT"/>
    <property type="match status" value="1"/>
</dbReference>
<dbReference type="Proteomes" id="UP001321249">
    <property type="component" value="Unassembled WGS sequence"/>
</dbReference>
<dbReference type="EMBL" id="WMBE01000003">
    <property type="protein sequence ID" value="MDG0867707.1"/>
    <property type="molecule type" value="Genomic_DNA"/>
</dbReference>
<dbReference type="AlphaFoldDB" id="A0AAJ5ZF98"/>
<dbReference type="EMBL" id="CP046147">
    <property type="protein sequence ID" value="WFG39925.1"/>
    <property type="molecule type" value="Genomic_DNA"/>
</dbReference>
<sequence>MVGVAEITFSVRKTIRRVVDQASQLAQVTLAPGAAELDESRQLAFDLEQKPIGKPTAEAVDLLIQATFDKHQPGLSLPPVRVSGRMRRTLGSYMPSRKQIAISSRLLAMGDENDIREVVLHEVAHAIVHARWGEKPSAHGREFRAICGEIGAKPRRYVDVTTEKWQSQTRFLSKCGHCKVLIARKKRMRSVRCVCGLKLYPRSWRAVAPAENGEPGDWVML</sequence>
<proteinExistence type="predicted"/>
<reference evidence="4 5" key="1">
    <citation type="submission" date="2019-11" db="EMBL/GenBank/DDBJ databases">
        <authorList>
            <person name="Cho J.-C."/>
        </authorList>
    </citation>
    <scope>NUCLEOTIDE SEQUENCE [LARGE SCALE GENOMIC DNA]</scope>
    <source>
        <strain evidence="3 4">JH1073</strain>
        <strain evidence="2 5">JH702</strain>
    </source>
</reference>
<evidence type="ECO:0000313" key="4">
    <source>
        <dbReference type="Proteomes" id="UP001219901"/>
    </source>
</evidence>
<dbReference type="GO" id="GO:0006950">
    <property type="term" value="P:response to stress"/>
    <property type="evidence" value="ECO:0007669"/>
    <property type="project" value="UniProtKB-ARBA"/>
</dbReference>
<evidence type="ECO:0000313" key="2">
    <source>
        <dbReference type="EMBL" id="MDG0867707.1"/>
    </source>
</evidence>